<gene>
    <name evidence="2" type="ORF">BON30_47415</name>
</gene>
<dbReference type="RefSeq" id="WP_084738053.1">
    <property type="nucleotide sequence ID" value="NZ_MPIN01000030.1"/>
</dbReference>
<dbReference type="AlphaFoldDB" id="A0A1L9AUL1"/>
<accession>A0A1L9AUL1</accession>
<dbReference type="Proteomes" id="UP000182229">
    <property type="component" value="Unassembled WGS sequence"/>
</dbReference>
<dbReference type="EMBL" id="MPIN01000030">
    <property type="protein sequence ID" value="OJH33676.1"/>
    <property type="molecule type" value="Genomic_DNA"/>
</dbReference>
<protein>
    <recommendedName>
        <fullName evidence="1">DUF7275 domain-containing protein</fullName>
    </recommendedName>
</protein>
<name>A0A1L9AUL1_9BACT</name>
<evidence type="ECO:0000313" key="2">
    <source>
        <dbReference type="EMBL" id="OJH33676.1"/>
    </source>
</evidence>
<feature type="domain" description="DUF7275" evidence="1">
    <location>
        <begin position="115"/>
        <end position="224"/>
    </location>
</feature>
<keyword evidence="3" id="KW-1185">Reference proteome</keyword>
<evidence type="ECO:0000259" key="1">
    <source>
        <dbReference type="Pfam" id="PF23940"/>
    </source>
</evidence>
<comment type="caution">
    <text evidence="2">The sequence shown here is derived from an EMBL/GenBank/DDBJ whole genome shotgun (WGS) entry which is preliminary data.</text>
</comment>
<organism evidence="2 3">
    <name type="scientific">Cystobacter ferrugineus</name>
    <dbReference type="NCBI Taxonomy" id="83449"/>
    <lineage>
        <taxon>Bacteria</taxon>
        <taxon>Pseudomonadati</taxon>
        <taxon>Myxococcota</taxon>
        <taxon>Myxococcia</taxon>
        <taxon>Myxococcales</taxon>
        <taxon>Cystobacterineae</taxon>
        <taxon>Archangiaceae</taxon>
        <taxon>Cystobacter</taxon>
    </lineage>
</organism>
<dbReference type="Pfam" id="PF23940">
    <property type="entry name" value="DUF7275"/>
    <property type="match status" value="1"/>
</dbReference>
<reference evidence="2 3" key="2">
    <citation type="submission" date="2016-12" db="EMBL/GenBank/DDBJ databases">
        <title>Draft Genome Sequence of Cystobacter ferrugineus Strain Cbfe23.</title>
        <authorList>
            <person name="Akbar S."/>
            <person name="Dowd S.E."/>
            <person name="Stevens D.C."/>
        </authorList>
    </citation>
    <scope>NUCLEOTIDE SEQUENCE [LARGE SCALE GENOMIC DNA]</scope>
    <source>
        <strain evidence="2 3">Cbfe23</strain>
    </source>
</reference>
<dbReference type="InterPro" id="IPR055699">
    <property type="entry name" value="DUF7275"/>
</dbReference>
<reference evidence="3" key="1">
    <citation type="submission" date="2016-11" db="EMBL/GenBank/DDBJ databases">
        <authorList>
            <person name="Shukria A."/>
            <person name="Stevens D.C."/>
        </authorList>
    </citation>
    <scope>NUCLEOTIDE SEQUENCE [LARGE SCALE GENOMIC DNA]</scope>
    <source>
        <strain evidence="3">Cbfe23</strain>
    </source>
</reference>
<proteinExistence type="predicted"/>
<sequence length="326" mass="37930">MLLIGSRSLSTWLPLLPQLDDWDLLMTEEELEGLRADRYFEYCGESRYRTVVDRERMDVRVTHPDIPNAWRTLFRIAKEERFPLLETPLGPAHNAPPEMHKLLLLATEGLPSRYTSEVRAQCLQEVQPRWMEALEELRELAVSQSIRESFFAGYKKARYVDHDRIHEWIAQGLRLPEGPTPWKLIVNYTEVSQARFQALSPEQKRSNLVEEALALGIERYFIAGVATTSRPLQQLWAEFCNPERPDNAATFRLGELCTPGAIGDHPHWLAEWGREHLPELRAVLTRYLTRMRHSMSDTFWNYARGLRRAEQRRREATAPSLLAEEA</sequence>
<evidence type="ECO:0000313" key="3">
    <source>
        <dbReference type="Proteomes" id="UP000182229"/>
    </source>
</evidence>